<gene>
    <name evidence="1" type="ORF">J2X78_003202</name>
</gene>
<dbReference type="Proteomes" id="UP001246858">
    <property type="component" value="Unassembled WGS sequence"/>
</dbReference>
<evidence type="ECO:0000313" key="2">
    <source>
        <dbReference type="Proteomes" id="UP001246858"/>
    </source>
</evidence>
<dbReference type="EMBL" id="JAVDTF010000003">
    <property type="protein sequence ID" value="MDR6784628.1"/>
    <property type="molecule type" value="Genomic_DNA"/>
</dbReference>
<evidence type="ECO:0000313" key="1">
    <source>
        <dbReference type="EMBL" id="MDR6784628.1"/>
    </source>
</evidence>
<name>A0ACC6KZR9_9SPHI</name>
<keyword evidence="2" id="KW-1185">Reference proteome</keyword>
<sequence length="476" mass="53199">MKNILYTIAIVWVGLLSGCEKFTEIEPKGRNLLSTASDLDLLLNDSYSGFSVVRTGALTSGIYNVNLALLKKEPIKTFNYATIFWDASIDRAALRPSCNIYEPIYSVIGKICNPVIARADAARGDRLLIDRYKAEAYVLRAWFHYLAVNIFAKAYNPATAATDGGVVYALETDLVSEPSKKYTVAEVYELILKDLDNAFKLNALLDQGVNQQRVGKSFAYAVQARVLLSMRKFDQALVAARASLAINSQLDDHNNMLVDYPVTGVSPNPKGWARLRLTSKEDLFITPSVMYLTWFSPELMAQFDPNSVLYNYMPTQVNIPFTADYGNSIFGMPGEKAVWSLVGAIQSEVSGAGLTSVDMRLAEAECLMRNNDLGGAKQKLEDIRKMRIITSRYTASPASSRAELFALLKQLSRSENFNTFKDMIDLKRWNTEPEFAANLRRTILGDTYTLTPQSPLWIFPFPQNATSFNTNLTQNY</sequence>
<organism evidence="1 2">
    <name type="scientific">Pedobacter africanus</name>
    <dbReference type="NCBI Taxonomy" id="151894"/>
    <lineage>
        <taxon>Bacteria</taxon>
        <taxon>Pseudomonadati</taxon>
        <taxon>Bacteroidota</taxon>
        <taxon>Sphingobacteriia</taxon>
        <taxon>Sphingobacteriales</taxon>
        <taxon>Sphingobacteriaceae</taxon>
        <taxon>Pedobacter</taxon>
    </lineage>
</organism>
<protein>
    <submittedName>
        <fullName evidence="1">Tetratricopeptide (TPR) repeat protein</fullName>
    </submittedName>
</protein>
<proteinExistence type="predicted"/>
<accession>A0ACC6KZR9</accession>
<reference evidence="1" key="1">
    <citation type="submission" date="2023-07" db="EMBL/GenBank/DDBJ databases">
        <title>Sorghum-associated microbial communities from plants grown in Nebraska, USA.</title>
        <authorList>
            <person name="Schachtman D."/>
        </authorList>
    </citation>
    <scope>NUCLEOTIDE SEQUENCE</scope>
    <source>
        <strain evidence="1">2697</strain>
    </source>
</reference>
<comment type="caution">
    <text evidence="1">The sequence shown here is derived from an EMBL/GenBank/DDBJ whole genome shotgun (WGS) entry which is preliminary data.</text>
</comment>